<dbReference type="EMBL" id="SGXF01000001">
    <property type="protein sequence ID" value="RZT03014.1"/>
    <property type="molecule type" value="Genomic_DNA"/>
</dbReference>
<reference evidence="4 5" key="1">
    <citation type="submission" date="2019-02" db="EMBL/GenBank/DDBJ databases">
        <title>Genomic Encyclopedia of Type Strains, Phase IV (KMG-IV): sequencing the most valuable type-strain genomes for metagenomic binning, comparative biology and taxonomic classification.</title>
        <authorList>
            <person name="Goeker M."/>
        </authorList>
    </citation>
    <scope>NUCLEOTIDE SEQUENCE [LARGE SCALE GENOMIC DNA]</scope>
    <source>
        <strain evidence="4 5">DSM 29486</strain>
    </source>
</reference>
<keyword evidence="2" id="KW-0012">Acyltransferase</keyword>
<keyword evidence="1 4" id="KW-0808">Transferase</keyword>
<accession>A0A4Q7PQ09</accession>
<evidence type="ECO:0000256" key="1">
    <source>
        <dbReference type="ARBA" id="ARBA00022679"/>
    </source>
</evidence>
<protein>
    <submittedName>
        <fullName evidence="4">RimJ/RimL family protein N-acetyltransferase</fullName>
    </submittedName>
</protein>
<dbReference type="InterPro" id="IPR050832">
    <property type="entry name" value="Bact_Acetyltransf"/>
</dbReference>
<feature type="domain" description="N-acetyltransferase" evidence="3">
    <location>
        <begin position="7"/>
        <end position="169"/>
    </location>
</feature>
<organism evidence="4 5">
    <name type="scientific">Cuneatibacter caecimuris</name>
    <dbReference type="NCBI Taxonomy" id="1796618"/>
    <lineage>
        <taxon>Bacteria</taxon>
        <taxon>Bacillati</taxon>
        <taxon>Bacillota</taxon>
        <taxon>Clostridia</taxon>
        <taxon>Lachnospirales</taxon>
        <taxon>Lachnospiraceae</taxon>
        <taxon>Cuneatibacter</taxon>
    </lineage>
</organism>
<evidence type="ECO:0000313" key="4">
    <source>
        <dbReference type="EMBL" id="RZT03014.1"/>
    </source>
</evidence>
<evidence type="ECO:0000259" key="3">
    <source>
        <dbReference type="PROSITE" id="PS51186"/>
    </source>
</evidence>
<dbReference type="InterPro" id="IPR000182">
    <property type="entry name" value="GNAT_dom"/>
</dbReference>
<dbReference type="InterPro" id="IPR016181">
    <property type="entry name" value="Acyl_CoA_acyltransferase"/>
</dbReference>
<comment type="caution">
    <text evidence="4">The sequence shown here is derived from an EMBL/GenBank/DDBJ whole genome shotgun (WGS) entry which is preliminary data.</text>
</comment>
<dbReference type="AlphaFoldDB" id="A0A4Q7PQ09"/>
<dbReference type="PROSITE" id="PS51186">
    <property type="entry name" value="GNAT"/>
    <property type="match status" value="1"/>
</dbReference>
<dbReference type="Gene3D" id="3.40.630.30">
    <property type="match status" value="1"/>
</dbReference>
<dbReference type="GO" id="GO:0016747">
    <property type="term" value="F:acyltransferase activity, transferring groups other than amino-acyl groups"/>
    <property type="evidence" value="ECO:0007669"/>
    <property type="project" value="InterPro"/>
</dbReference>
<dbReference type="Proteomes" id="UP000292927">
    <property type="component" value="Unassembled WGS sequence"/>
</dbReference>
<dbReference type="RefSeq" id="WP_130433870.1">
    <property type="nucleotide sequence ID" value="NZ_SGXF01000001.1"/>
</dbReference>
<gene>
    <name evidence="4" type="ORF">EV209_1147</name>
</gene>
<dbReference type="PANTHER" id="PTHR43877">
    <property type="entry name" value="AMINOALKYLPHOSPHONATE N-ACETYLTRANSFERASE-RELATED-RELATED"/>
    <property type="match status" value="1"/>
</dbReference>
<proteinExistence type="predicted"/>
<sequence length="169" mass="19679">MGQNKMLEIRRAETSEDIRRIADLAAEIWKEHFTPIIGAEQVAYMVDKFQSERALGEQLAGGYEYYQLWLDGRMAGYTGIHPEQEKLFLSKLYLHKDFRGRHLATETVEFLKNFARDRGMKAIWLTCNRHNSHTLAVYHHLGFRDVRTQVADIGNGFVMDDYILELPIC</sequence>
<name>A0A4Q7PQ09_9FIRM</name>
<keyword evidence="5" id="KW-1185">Reference proteome</keyword>
<dbReference type="Pfam" id="PF00583">
    <property type="entry name" value="Acetyltransf_1"/>
    <property type="match status" value="1"/>
</dbReference>
<dbReference type="CDD" id="cd04301">
    <property type="entry name" value="NAT_SF"/>
    <property type="match status" value="1"/>
</dbReference>
<evidence type="ECO:0000256" key="2">
    <source>
        <dbReference type="ARBA" id="ARBA00023315"/>
    </source>
</evidence>
<evidence type="ECO:0000313" key="5">
    <source>
        <dbReference type="Proteomes" id="UP000292927"/>
    </source>
</evidence>
<dbReference type="OrthoDB" id="9773249at2"/>
<dbReference type="SUPFAM" id="SSF55729">
    <property type="entry name" value="Acyl-CoA N-acyltransferases (Nat)"/>
    <property type="match status" value="1"/>
</dbReference>